<protein>
    <recommendedName>
        <fullName evidence="2">PTM/DIR17-like Tudor domain-containing protein</fullName>
    </recommendedName>
</protein>
<feature type="compositionally biased region" description="Pro residues" evidence="1">
    <location>
        <begin position="427"/>
        <end position="436"/>
    </location>
</feature>
<evidence type="ECO:0000313" key="3">
    <source>
        <dbReference type="EMBL" id="ETV86793.1"/>
    </source>
</evidence>
<sequence>MTALCSATKSATWLHRAQSVVPVSMENRSTMRVYAQDESPIRHNLLDAANHKRTSKAMMLPLHIGTGGVELKVDEFVPKTYRKYASSLPSVPACPVVPTKDIPSPSVATEIPEEKFPGPLTENPDMESTRTSVNVVPIAPTATTSDLLGRSVRKFFDGFGWYDGKVTSRWESLDYGEQFHVVYTDGDSEDLTLDMLSPLLQPTSPIRLATEPSAVSRPCVADGVQGNGVDLPASCSLPTKAALPQEPSRRRRKSPLPAASASPNQRVTRGPSKVPSLPATSSVHELASSAPRATSFPRPAEVLDLTASDDELVSSYSSMPPRSVQPQFHHQPTHATRRFTTPEYHQKPQASSRQLPPVMSLGFGAAAAPPQRQPHHPVSMSSRLPSPQQHAGSPADALRWDGGPTFHQPNRHRKLPSMRRVLRPASSDPPPPPRPQENPRQPTHHQQPYPPPPQQQHEQRPRHPSRPVDSDWRSDDYVRRKRSSDALSSSSSWQEPHQVQSRRPPIDNSLVPPPKLHFQHRRHDMTAALPNQRPQPLGRAPNLLARLPSMMPANGGPPPPIAAFNDMLYDAIQRATTVESFGRKFVRVLLDDPQYDNFMDVTRLSVRCGQRRYRMLERFMEDVWLLSDTAKHMFPVDKALHDQAAAFVSALSNVLRELKVPLRALQGQLT</sequence>
<dbReference type="InterPro" id="IPR047365">
    <property type="entry name" value="Tudor_AtPTM-like"/>
</dbReference>
<feature type="region of interest" description="Disordered" evidence="1">
    <location>
        <begin position="312"/>
        <end position="333"/>
    </location>
</feature>
<feature type="region of interest" description="Disordered" evidence="1">
    <location>
        <begin position="361"/>
        <end position="516"/>
    </location>
</feature>
<reference evidence="3" key="1">
    <citation type="submission" date="2013-12" db="EMBL/GenBank/DDBJ databases">
        <title>The Genome Sequence of Aphanomyces astaci APO3.</title>
        <authorList>
            <consortium name="The Broad Institute Genomics Platform"/>
            <person name="Russ C."/>
            <person name="Tyler B."/>
            <person name="van West P."/>
            <person name="Dieguez-Uribeondo J."/>
            <person name="Young S.K."/>
            <person name="Zeng Q."/>
            <person name="Gargeya S."/>
            <person name="Fitzgerald M."/>
            <person name="Abouelleil A."/>
            <person name="Alvarado L."/>
            <person name="Chapman S.B."/>
            <person name="Gainer-Dewar J."/>
            <person name="Goldberg J."/>
            <person name="Griggs A."/>
            <person name="Gujja S."/>
            <person name="Hansen M."/>
            <person name="Howarth C."/>
            <person name="Imamovic A."/>
            <person name="Ireland A."/>
            <person name="Larimer J."/>
            <person name="McCowan C."/>
            <person name="Murphy C."/>
            <person name="Pearson M."/>
            <person name="Poon T.W."/>
            <person name="Priest M."/>
            <person name="Roberts A."/>
            <person name="Saif S."/>
            <person name="Shea T."/>
            <person name="Sykes S."/>
            <person name="Wortman J."/>
            <person name="Nusbaum C."/>
            <person name="Birren B."/>
        </authorList>
    </citation>
    <scope>NUCLEOTIDE SEQUENCE [LARGE SCALE GENOMIC DNA]</scope>
    <source>
        <strain evidence="3">APO3</strain>
    </source>
</reference>
<dbReference type="CDD" id="cd20401">
    <property type="entry name" value="Tudor_AtPTM-like"/>
    <property type="match status" value="1"/>
</dbReference>
<dbReference type="VEuPathDB" id="FungiDB:H257_01867"/>
<feature type="compositionally biased region" description="Basic residues" evidence="1">
    <location>
        <begin position="409"/>
        <end position="422"/>
    </location>
</feature>
<dbReference type="EMBL" id="KI913116">
    <property type="protein sequence ID" value="ETV86793.1"/>
    <property type="molecule type" value="Genomic_DNA"/>
</dbReference>
<name>W4H6P7_APHAT</name>
<feature type="compositionally biased region" description="Low complexity" evidence="1">
    <location>
        <begin position="438"/>
        <end position="447"/>
    </location>
</feature>
<dbReference type="AlphaFoldDB" id="W4H6P7"/>
<evidence type="ECO:0000259" key="2">
    <source>
        <dbReference type="Pfam" id="PF21743"/>
    </source>
</evidence>
<dbReference type="Pfam" id="PF21743">
    <property type="entry name" value="PTM_DIR17_Tudor"/>
    <property type="match status" value="1"/>
</dbReference>
<feature type="region of interest" description="Disordered" evidence="1">
    <location>
        <begin position="104"/>
        <end position="131"/>
    </location>
</feature>
<proteinExistence type="predicted"/>
<feature type="compositionally biased region" description="Basic and acidic residues" evidence="1">
    <location>
        <begin position="457"/>
        <end position="478"/>
    </location>
</feature>
<feature type="compositionally biased region" description="Polar residues" evidence="1">
    <location>
        <begin position="379"/>
        <end position="391"/>
    </location>
</feature>
<feature type="compositionally biased region" description="Polar residues" evidence="1">
    <location>
        <begin position="314"/>
        <end position="330"/>
    </location>
</feature>
<feature type="region of interest" description="Disordered" evidence="1">
    <location>
        <begin position="230"/>
        <end position="295"/>
    </location>
</feature>
<dbReference type="GeneID" id="20803863"/>
<accession>W4H6P7</accession>
<feature type="domain" description="PTM/DIR17-like Tudor" evidence="2">
    <location>
        <begin position="149"/>
        <end position="199"/>
    </location>
</feature>
<gene>
    <name evidence="3" type="ORF">H257_01867</name>
</gene>
<dbReference type="OrthoDB" id="73297at2759"/>
<organism evidence="3">
    <name type="scientific">Aphanomyces astaci</name>
    <name type="common">Crayfish plague agent</name>
    <dbReference type="NCBI Taxonomy" id="112090"/>
    <lineage>
        <taxon>Eukaryota</taxon>
        <taxon>Sar</taxon>
        <taxon>Stramenopiles</taxon>
        <taxon>Oomycota</taxon>
        <taxon>Saprolegniomycetes</taxon>
        <taxon>Saprolegniales</taxon>
        <taxon>Verrucalvaceae</taxon>
        <taxon>Aphanomyces</taxon>
    </lineage>
</organism>
<dbReference type="RefSeq" id="XP_009823592.1">
    <property type="nucleotide sequence ID" value="XM_009825290.1"/>
</dbReference>
<evidence type="ECO:0000256" key="1">
    <source>
        <dbReference type="SAM" id="MobiDB-lite"/>
    </source>
</evidence>